<sequence length="284" mass="32951">MGPEQGPTDIDRRGCQRVVPLQVLGLGLSRSGTSSLRQALLDLGYDDCYHFASCMNENPRDCELWCAALEAKFQGQGSPWTRTEWDQLLGHCRAVTDTPCVIFYAELLDAYPDAKVILTVRDSPEQWYASVCKTLMETWFDMFHGPPRSLRERTYRLFIPHTPLQRMSELLHRHYMYGFMYRWGRQFYQGYNAEIERIVPPDRLLVFNVKEGWAPLCRFLGKEVPPWEFPRTNEAEDLIQRLQGYHAWMDVQVKSRMRRVVGIGLTGLAIGAGIWYWAHQGGPR</sequence>
<dbReference type="InterPro" id="IPR027417">
    <property type="entry name" value="P-loop_NTPase"/>
</dbReference>
<dbReference type="VEuPathDB" id="FungiDB:BO78DRAFT_367621"/>
<keyword evidence="1" id="KW-1133">Transmembrane helix</keyword>
<keyword evidence="3" id="KW-1185">Reference proteome</keyword>
<evidence type="ECO:0000313" key="3">
    <source>
        <dbReference type="Proteomes" id="UP000248423"/>
    </source>
</evidence>
<dbReference type="Gene3D" id="3.40.50.300">
    <property type="entry name" value="P-loop containing nucleotide triphosphate hydrolases"/>
    <property type="match status" value="1"/>
</dbReference>
<proteinExistence type="predicted"/>
<gene>
    <name evidence="2" type="ORF">BO78DRAFT_367621</name>
</gene>
<dbReference type="Proteomes" id="UP000248423">
    <property type="component" value="Unassembled WGS sequence"/>
</dbReference>
<keyword evidence="1" id="KW-0812">Transmembrane</keyword>
<evidence type="ECO:0008006" key="4">
    <source>
        <dbReference type="Google" id="ProtNLM"/>
    </source>
</evidence>
<name>A0A319EXL5_ASPSB</name>
<dbReference type="PANTHER" id="PTHR36978">
    <property type="entry name" value="P-LOOP CONTAINING NUCLEOTIDE TRIPHOSPHATE HYDROLASE"/>
    <property type="match status" value="1"/>
</dbReference>
<evidence type="ECO:0000256" key="1">
    <source>
        <dbReference type="SAM" id="Phobius"/>
    </source>
</evidence>
<dbReference type="AlphaFoldDB" id="A0A319EXL5"/>
<organism evidence="2 3">
    <name type="scientific">Aspergillus sclerotiicarbonarius (strain CBS 121057 / IBT 28362)</name>
    <dbReference type="NCBI Taxonomy" id="1448318"/>
    <lineage>
        <taxon>Eukaryota</taxon>
        <taxon>Fungi</taxon>
        <taxon>Dikarya</taxon>
        <taxon>Ascomycota</taxon>
        <taxon>Pezizomycotina</taxon>
        <taxon>Eurotiomycetes</taxon>
        <taxon>Eurotiomycetidae</taxon>
        <taxon>Eurotiales</taxon>
        <taxon>Aspergillaceae</taxon>
        <taxon>Aspergillus</taxon>
        <taxon>Aspergillus subgen. Circumdati</taxon>
    </lineage>
</organism>
<dbReference type="InterPro" id="IPR040632">
    <property type="entry name" value="Sulfotransfer_4"/>
</dbReference>
<protein>
    <recommendedName>
        <fullName evidence="4">NAD dependent epimerase/dehydratase</fullName>
    </recommendedName>
</protein>
<dbReference type="PANTHER" id="PTHR36978:SF4">
    <property type="entry name" value="P-LOOP CONTAINING NUCLEOSIDE TRIPHOSPHATE HYDROLASE PROTEIN"/>
    <property type="match status" value="1"/>
</dbReference>
<dbReference type="SUPFAM" id="SSF52540">
    <property type="entry name" value="P-loop containing nucleoside triphosphate hydrolases"/>
    <property type="match status" value="1"/>
</dbReference>
<accession>A0A319EXL5</accession>
<dbReference type="Pfam" id="PF17784">
    <property type="entry name" value="Sulfotransfer_4"/>
    <property type="match status" value="1"/>
</dbReference>
<dbReference type="STRING" id="1448318.A0A319EXL5"/>
<keyword evidence="1" id="KW-0472">Membrane</keyword>
<feature type="transmembrane region" description="Helical" evidence="1">
    <location>
        <begin position="260"/>
        <end position="278"/>
    </location>
</feature>
<dbReference type="OrthoDB" id="408152at2759"/>
<dbReference type="EMBL" id="KZ826345">
    <property type="protein sequence ID" value="PYI06939.1"/>
    <property type="molecule type" value="Genomic_DNA"/>
</dbReference>
<reference evidence="2 3" key="1">
    <citation type="submission" date="2018-02" db="EMBL/GenBank/DDBJ databases">
        <title>The genomes of Aspergillus section Nigri reveals drivers in fungal speciation.</title>
        <authorList>
            <consortium name="DOE Joint Genome Institute"/>
            <person name="Vesth T.C."/>
            <person name="Nybo J."/>
            <person name="Theobald S."/>
            <person name="Brandl J."/>
            <person name="Frisvad J.C."/>
            <person name="Nielsen K.F."/>
            <person name="Lyhne E.K."/>
            <person name="Kogle M.E."/>
            <person name="Kuo A."/>
            <person name="Riley R."/>
            <person name="Clum A."/>
            <person name="Nolan M."/>
            <person name="Lipzen A."/>
            <person name="Salamov A."/>
            <person name="Henrissat B."/>
            <person name="Wiebenga A."/>
            <person name="De vries R.P."/>
            <person name="Grigoriev I.V."/>
            <person name="Mortensen U.H."/>
            <person name="Andersen M.R."/>
            <person name="Baker S.E."/>
        </authorList>
    </citation>
    <scope>NUCLEOTIDE SEQUENCE [LARGE SCALE GENOMIC DNA]</scope>
    <source>
        <strain evidence="2 3">CBS 121057</strain>
    </source>
</reference>
<evidence type="ECO:0000313" key="2">
    <source>
        <dbReference type="EMBL" id="PYI06939.1"/>
    </source>
</evidence>